<name>A0A9E7N8A7_9EURY</name>
<dbReference type="InterPro" id="IPR051678">
    <property type="entry name" value="AGP_Transferase"/>
</dbReference>
<evidence type="ECO:0000313" key="2">
    <source>
        <dbReference type="EMBL" id="UTF52085.1"/>
    </source>
</evidence>
<dbReference type="PANTHER" id="PTHR21310">
    <property type="entry name" value="AMINOGLYCOSIDE PHOSPHOTRANSFERASE-RELATED-RELATED"/>
    <property type="match status" value="1"/>
</dbReference>
<organism evidence="2 3">
    <name type="scientific">Natronosalvus rutilus</name>
    <dbReference type="NCBI Taxonomy" id="2953753"/>
    <lineage>
        <taxon>Archaea</taxon>
        <taxon>Methanobacteriati</taxon>
        <taxon>Methanobacteriota</taxon>
        <taxon>Stenosarchaea group</taxon>
        <taxon>Halobacteria</taxon>
        <taxon>Halobacteriales</taxon>
        <taxon>Natrialbaceae</taxon>
        <taxon>Natronosalvus</taxon>
    </lineage>
</organism>
<dbReference type="Proteomes" id="UP001056855">
    <property type="component" value="Chromosome"/>
</dbReference>
<dbReference type="InterPro" id="IPR011009">
    <property type="entry name" value="Kinase-like_dom_sf"/>
</dbReference>
<feature type="domain" description="Aminoglycoside phosphotransferase" evidence="1">
    <location>
        <begin position="48"/>
        <end position="274"/>
    </location>
</feature>
<reference evidence="2" key="1">
    <citation type="submission" date="2022-06" db="EMBL/GenBank/DDBJ databases">
        <title>Diverse halophilic archaea isolated from saline environments.</title>
        <authorList>
            <person name="Cui H.-L."/>
        </authorList>
    </citation>
    <scope>NUCLEOTIDE SEQUENCE</scope>
    <source>
        <strain evidence="2">WLHS1</strain>
    </source>
</reference>
<dbReference type="PANTHER" id="PTHR21310:SF15">
    <property type="entry name" value="AMINOGLYCOSIDE PHOSPHOTRANSFERASE DOMAIN-CONTAINING PROTEIN"/>
    <property type="match status" value="1"/>
</dbReference>
<dbReference type="EMBL" id="CP100355">
    <property type="protein sequence ID" value="UTF52085.1"/>
    <property type="molecule type" value="Genomic_DNA"/>
</dbReference>
<accession>A0A9E7N8A7</accession>
<dbReference type="KEGG" id="sawl:NGM29_09715"/>
<dbReference type="SUPFAM" id="SSF56112">
    <property type="entry name" value="Protein kinase-like (PK-like)"/>
    <property type="match status" value="1"/>
</dbReference>
<dbReference type="RefSeq" id="WP_254155849.1">
    <property type="nucleotide sequence ID" value="NZ_CP100355.1"/>
</dbReference>
<protein>
    <submittedName>
        <fullName evidence="2">Phosphotransferase</fullName>
    </submittedName>
</protein>
<evidence type="ECO:0000313" key="3">
    <source>
        <dbReference type="Proteomes" id="UP001056855"/>
    </source>
</evidence>
<dbReference type="InterPro" id="IPR002575">
    <property type="entry name" value="Aminoglycoside_PTrfase"/>
</dbReference>
<dbReference type="AlphaFoldDB" id="A0A9E7N8A7"/>
<evidence type="ECO:0000259" key="1">
    <source>
        <dbReference type="Pfam" id="PF01636"/>
    </source>
</evidence>
<gene>
    <name evidence="2" type="ORF">NGM29_09715</name>
</gene>
<dbReference type="Gene3D" id="3.90.1200.10">
    <property type="match status" value="1"/>
</dbReference>
<dbReference type="Gene3D" id="3.30.200.20">
    <property type="entry name" value="Phosphorylase Kinase, domain 1"/>
    <property type="match status" value="1"/>
</dbReference>
<dbReference type="Pfam" id="PF01636">
    <property type="entry name" value="APH"/>
    <property type="match status" value="1"/>
</dbReference>
<proteinExistence type="predicted"/>
<dbReference type="GeneID" id="73290323"/>
<sequence>MDDVPEARALSASAVDTIVRTIDPALEVRDTTAVERGFCSVYRLEVADDDGSRSLFLKCSPDGQPWGISDEARVQAVLDAHTSIPVPEVLGVVDDHETLPAPCYLMEALPGEALPYEDVCYLEDDPLSRLARETGEYLAELHAVPAVERFGHVRRDGPDLVGGRPECELSTLTVGNPRTTWSEFLRAYVDRELERHADSRFSTLTSDLTRWLEARIDALAVEGPFDPVLGRNDHGLHNLLVDSETGEITAMLDWGYTLAVPAAFDFEFAAYLYSGAFLAGLPDVSDRRPLVREAMLSGYRTARTNRAEAVSTPEPLYELVAMVRIMNDFEHLEVPDGSERAVMDRIEADARAILESQNRGSSRAE</sequence>
<keyword evidence="3" id="KW-1185">Reference proteome</keyword>